<protein>
    <submittedName>
        <fullName evidence="1">Uncharacterized protein</fullName>
    </submittedName>
</protein>
<dbReference type="EMBL" id="BGPR01090666">
    <property type="protein sequence ID" value="GBM20198.1"/>
    <property type="molecule type" value="Genomic_DNA"/>
</dbReference>
<evidence type="ECO:0000313" key="1">
    <source>
        <dbReference type="EMBL" id="GBM20198.1"/>
    </source>
</evidence>
<reference evidence="1 2" key="1">
    <citation type="journal article" date="2019" name="Sci. Rep.">
        <title>Orb-weaving spider Araneus ventricosus genome elucidates the spidroin gene catalogue.</title>
        <authorList>
            <person name="Kono N."/>
            <person name="Nakamura H."/>
            <person name="Ohtoshi R."/>
            <person name="Moran D.A.P."/>
            <person name="Shinohara A."/>
            <person name="Yoshida Y."/>
            <person name="Fujiwara M."/>
            <person name="Mori M."/>
            <person name="Tomita M."/>
            <person name="Arakawa K."/>
        </authorList>
    </citation>
    <scope>NUCLEOTIDE SEQUENCE [LARGE SCALE GENOMIC DNA]</scope>
</reference>
<name>A0A4Y2DWL7_ARAVE</name>
<dbReference type="OrthoDB" id="6515318at2759"/>
<feature type="non-terminal residue" evidence="1">
    <location>
        <position position="1"/>
    </location>
</feature>
<proteinExistence type="predicted"/>
<comment type="caution">
    <text evidence="1">The sequence shown here is derived from an EMBL/GenBank/DDBJ whole genome shotgun (WGS) entry which is preliminary data.</text>
</comment>
<dbReference type="Proteomes" id="UP000499080">
    <property type="component" value="Unassembled WGS sequence"/>
</dbReference>
<evidence type="ECO:0000313" key="2">
    <source>
        <dbReference type="Proteomes" id="UP000499080"/>
    </source>
</evidence>
<keyword evidence="2" id="KW-1185">Reference proteome</keyword>
<gene>
    <name evidence="1" type="ORF">AVEN_248085_1</name>
</gene>
<dbReference type="AlphaFoldDB" id="A0A4Y2DWL7"/>
<organism evidence="1 2">
    <name type="scientific">Araneus ventricosus</name>
    <name type="common">Orbweaver spider</name>
    <name type="synonym">Epeira ventricosa</name>
    <dbReference type="NCBI Taxonomy" id="182803"/>
    <lineage>
        <taxon>Eukaryota</taxon>
        <taxon>Metazoa</taxon>
        <taxon>Ecdysozoa</taxon>
        <taxon>Arthropoda</taxon>
        <taxon>Chelicerata</taxon>
        <taxon>Arachnida</taxon>
        <taxon>Araneae</taxon>
        <taxon>Araneomorphae</taxon>
        <taxon>Entelegynae</taxon>
        <taxon>Araneoidea</taxon>
        <taxon>Araneidae</taxon>
        <taxon>Araneus</taxon>
    </lineage>
</organism>
<sequence length="142" mass="16062">FRAHIGYSGNEAADVLATKVALERIPTYIPATRYQIKSLLQKESIISWQTEWDNGEKDRSVYNVLPEVKTTPTPWQRPEIMFVSGLGNFRHILNDSTSGTAIPAGAEVWETPYTMLQTAFLQPHTTKQNRQLTQNHFGGKES</sequence>
<accession>A0A4Y2DWL7</accession>